<dbReference type="InterPro" id="IPR006597">
    <property type="entry name" value="Sel1-like"/>
</dbReference>
<feature type="compositionally biased region" description="Polar residues" evidence="1">
    <location>
        <begin position="885"/>
        <end position="897"/>
    </location>
</feature>
<feature type="compositionally biased region" description="Polar residues" evidence="1">
    <location>
        <begin position="9"/>
        <end position="18"/>
    </location>
</feature>
<feature type="region of interest" description="Disordered" evidence="1">
    <location>
        <begin position="112"/>
        <end position="244"/>
    </location>
</feature>
<accession>A0A139A8H2</accession>
<feature type="compositionally biased region" description="Pro residues" evidence="1">
    <location>
        <begin position="205"/>
        <end position="237"/>
    </location>
</feature>
<dbReference type="PANTHER" id="PTHR24216:SF65">
    <property type="entry name" value="PAXILLIN-LIKE PROTEIN 1"/>
    <property type="match status" value="1"/>
</dbReference>
<feature type="region of interest" description="Disordered" evidence="1">
    <location>
        <begin position="1"/>
        <end position="88"/>
    </location>
</feature>
<keyword evidence="3" id="KW-1185">Reference proteome</keyword>
<feature type="region of interest" description="Disordered" evidence="1">
    <location>
        <begin position="880"/>
        <end position="907"/>
    </location>
</feature>
<feature type="compositionally biased region" description="Low complexity" evidence="1">
    <location>
        <begin position="161"/>
        <end position="170"/>
    </location>
</feature>
<feature type="compositionally biased region" description="Low complexity" evidence="1">
    <location>
        <begin position="141"/>
        <end position="152"/>
    </location>
</feature>
<evidence type="ECO:0000256" key="1">
    <source>
        <dbReference type="SAM" id="MobiDB-lite"/>
    </source>
</evidence>
<dbReference type="EMBL" id="KQ965782">
    <property type="protein sequence ID" value="KXS13027.1"/>
    <property type="molecule type" value="Genomic_DNA"/>
</dbReference>
<dbReference type="OrthoDB" id="10441354at2759"/>
<proteinExistence type="predicted"/>
<dbReference type="Pfam" id="PF08238">
    <property type="entry name" value="Sel1"/>
    <property type="match status" value="4"/>
</dbReference>
<dbReference type="Proteomes" id="UP000070544">
    <property type="component" value="Unassembled WGS sequence"/>
</dbReference>
<dbReference type="Gene3D" id="1.25.40.10">
    <property type="entry name" value="Tetratricopeptide repeat domain"/>
    <property type="match status" value="2"/>
</dbReference>
<feature type="compositionally biased region" description="Low complexity" evidence="1">
    <location>
        <begin position="37"/>
        <end position="47"/>
    </location>
</feature>
<evidence type="ECO:0000313" key="2">
    <source>
        <dbReference type="EMBL" id="KXS13027.1"/>
    </source>
</evidence>
<dbReference type="PRINTS" id="PR01217">
    <property type="entry name" value="PRICHEXTENSN"/>
</dbReference>
<dbReference type="SUPFAM" id="SSF81901">
    <property type="entry name" value="HCP-like"/>
    <property type="match status" value="2"/>
</dbReference>
<reference evidence="2 3" key="1">
    <citation type="journal article" date="2015" name="Genome Biol. Evol.">
        <title>Phylogenomic analyses indicate that early fungi evolved digesting cell walls of algal ancestors of land plants.</title>
        <authorList>
            <person name="Chang Y."/>
            <person name="Wang S."/>
            <person name="Sekimoto S."/>
            <person name="Aerts A.L."/>
            <person name="Choi C."/>
            <person name="Clum A."/>
            <person name="LaButti K.M."/>
            <person name="Lindquist E.A."/>
            <person name="Yee Ngan C."/>
            <person name="Ohm R.A."/>
            <person name="Salamov A.A."/>
            <person name="Grigoriev I.V."/>
            <person name="Spatafora J.W."/>
            <person name="Berbee M.L."/>
        </authorList>
    </citation>
    <scope>NUCLEOTIDE SEQUENCE [LARGE SCALE GENOMIC DNA]</scope>
    <source>
        <strain evidence="2 3">JEL478</strain>
    </source>
</reference>
<dbReference type="STRING" id="1344416.A0A139A8H2"/>
<dbReference type="InterPro" id="IPR011990">
    <property type="entry name" value="TPR-like_helical_dom_sf"/>
</dbReference>
<sequence>MARKKKRPQSTAAVQSFSSPAPQPPEHAVPPSPPPGSESRSPSPAASVDRPGPTSMPSHADSPGVVGSQLRSAPNTPTGERTRDPLEAAIENEVLSRLKEAESRFWEGVRVATPSLPAPLPPTFQPTQLKPDPYDLPLPHLPTAAAPPSSTTTDKDSGGNSSKRVPSPSKRSGRGTAASAKSLSRAATRAGSQPSQTFSNTSPSLPTPTPRLVPAVSHPPPTPPPPPPVSTIPPPSRSPFGPLSRLRTHLDRAIQGRNPTELAASDASDAARAARMCALGLASLGYTGGPPTALIHCISSLRASYSFSNAVQLLAQARAGSQSAGCLSLIMQACGVPGMGPESREEARRTLEQVAGTWPVPQEEELAPEARQGRRRGSSPGRSTTLEERMWIWNLLGVWCTEGFAGDVDLGKAFGWLHRAARAGCVHAMYPLARMYALGQGVLADPLLSIRWHARYVRRFWPDLASRIVADPPRGWIEAAKAATRGASDDVDALEAVPVEDFAKLAVSHYVVGRAGEVGGFETEGVARDATESVENYSRAVAVAADGASRISASSSVAEESPKSPDVPQPGYAHFPSMLRLALGSLSPAHLQHEYLPRAVLETAATHLMCATPRSAFELFVWHTERGDTVEAARHLSRACNAGHVPALVVLARCHIEAALDEGDSTRRAALAAEAAKLYRCAAAAGHAEAARGLAGMERSGDADVNGRPDEAAAERWRKATRVAASTGVGHHAVQGLGAEIAGYSKESSQEPGEARTQESMTWFSKALHVKILTDVGGVRYCATGREEVNWDSGARFERGGHEAIVRLGGGSPPVQLNVGQTSQSRSAIAGSSAVVAPMAPPPPGTDPTDILRVAVDLMTTPERPDSINELVDSLLRGAVEEPSADSSNKSPNGTSRMSKEREASARASFQSGYWAEKFRSVAPTLSDLVEFIDDASFGPRGPKPGGMVNGNLPHSGAAVVNGSEVQRPKRAASRMLLHLRDLKLTLHDAEAVIRSGGDRYLDALRLFSEVLLSPFFWIFDFQNPVLRLLCALCARYDMALNPTDPYGIAVEVVVAIRDRSPEVSLALLQQCIDIYRADGRDDLGEQCKVVFFWPRVWLLMRLDRWEEAVTQLTGMMVWIEQNMQDAPDKTGKLFDTYTLEYLEAQYWRAVCILNIHERKVSMTKSAVMEGQAPPSKDESKIVGSMFTRAMAIEDLKNYLSQSEGDACHNVDAHLLLAREMFLVNDAAACRDHFSEALRAEARRYHFYPAIANPQLKVILNIEMRYCKHASSLRSLPWMYVPDSILKAIEGEESKGSWGKGLCSGCGARGKVWACEGCLRRVPGNADAGKLQEKTKKGKKSSTGSTPKVGIRRYCSVACQLAHWRIQHSEECKPV</sequence>
<feature type="compositionally biased region" description="Pro residues" evidence="1">
    <location>
        <begin position="21"/>
        <end position="36"/>
    </location>
</feature>
<name>A0A139A8H2_GONPJ</name>
<dbReference type="PANTHER" id="PTHR24216">
    <property type="entry name" value="PAXILLIN-RELATED"/>
    <property type="match status" value="1"/>
</dbReference>
<feature type="region of interest" description="Disordered" evidence="1">
    <location>
        <begin position="359"/>
        <end position="382"/>
    </location>
</feature>
<gene>
    <name evidence="2" type="ORF">M427DRAFT_71618</name>
</gene>
<feature type="compositionally biased region" description="Polar residues" evidence="1">
    <location>
        <begin position="69"/>
        <end position="79"/>
    </location>
</feature>
<protein>
    <submittedName>
        <fullName evidence="2">Uncharacterized protein</fullName>
    </submittedName>
</protein>
<evidence type="ECO:0000313" key="3">
    <source>
        <dbReference type="Proteomes" id="UP000070544"/>
    </source>
</evidence>
<organism evidence="2 3">
    <name type="scientific">Gonapodya prolifera (strain JEL478)</name>
    <name type="common">Monoblepharis prolifera</name>
    <dbReference type="NCBI Taxonomy" id="1344416"/>
    <lineage>
        <taxon>Eukaryota</taxon>
        <taxon>Fungi</taxon>
        <taxon>Fungi incertae sedis</taxon>
        <taxon>Chytridiomycota</taxon>
        <taxon>Chytridiomycota incertae sedis</taxon>
        <taxon>Monoblepharidomycetes</taxon>
        <taxon>Monoblepharidales</taxon>
        <taxon>Gonapodyaceae</taxon>
        <taxon>Gonapodya</taxon>
    </lineage>
</organism>